<accession>A0A9E7U9B5</accession>
<dbReference type="GeneID" id="74941888"/>
<dbReference type="SUPFAM" id="SSF161098">
    <property type="entry name" value="MetI-like"/>
    <property type="match status" value="1"/>
</dbReference>
<dbReference type="InterPro" id="IPR000515">
    <property type="entry name" value="MetI-like"/>
</dbReference>
<dbReference type="CDD" id="cd06261">
    <property type="entry name" value="TM_PBP2"/>
    <property type="match status" value="1"/>
</dbReference>
<sequence length="395" mass="42685">MSREEASLETVDWAEVRADGPRLPTGSALVLPFVALLTLFGYHYAFVPPGEKLVNEAIFGFRVRLDPTGFDWLVALSVLVFAVVVVLPLVRTPALARRAWRDLRGDPLALASFAYLVVFVVGGALGPALLGDPTIDPAVEFQPPVYTTVESTTVLECVGRTSVDGSLCHGSWQYPLGTDNLGRSMLHRLVQGLQVSLLMALVASMLMVPIAVTVGTLAGYLGGTVDDLLMRYVDIQQTVPAILVYLVAVYLLRRSLFLVVLVFGLLSWGGIARVVRSEVRQRKRESYVRAARAAGAGRLRVVRDHLLPNVSNTVLTAVTIQVPTLLLAEASLGYLGLGERYSKSLGQLVRLGTTEFDFTQVPWVATEAALALALTAVAFNLFGDALRGALDPRDS</sequence>
<evidence type="ECO:0000256" key="2">
    <source>
        <dbReference type="ARBA" id="ARBA00022448"/>
    </source>
</evidence>
<evidence type="ECO:0000313" key="10">
    <source>
        <dbReference type="Proteomes" id="UP001057580"/>
    </source>
</evidence>
<gene>
    <name evidence="9" type="ORF">N0B31_05660</name>
</gene>
<dbReference type="RefSeq" id="WP_260594882.1">
    <property type="nucleotide sequence ID" value="NZ_CP104003.1"/>
</dbReference>
<dbReference type="AlphaFoldDB" id="A0A9E7U9B5"/>
<feature type="transmembrane region" description="Helical" evidence="7">
    <location>
        <begin position="232"/>
        <end position="251"/>
    </location>
</feature>
<dbReference type="GO" id="GO:0055085">
    <property type="term" value="P:transmembrane transport"/>
    <property type="evidence" value="ECO:0007669"/>
    <property type="project" value="InterPro"/>
</dbReference>
<dbReference type="Proteomes" id="UP001057580">
    <property type="component" value="Chromosome"/>
</dbReference>
<comment type="similarity">
    <text evidence="7">Belongs to the binding-protein-dependent transport system permease family.</text>
</comment>
<dbReference type="Pfam" id="PF00528">
    <property type="entry name" value="BPD_transp_1"/>
    <property type="match status" value="1"/>
</dbReference>
<evidence type="ECO:0000256" key="1">
    <source>
        <dbReference type="ARBA" id="ARBA00004651"/>
    </source>
</evidence>
<reference evidence="9" key="1">
    <citation type="submission" date="2022-09" db="EMBL/GenBank/DDBJ databases">
        <title>Diverse halophilic archaea isolated from saline environments.</title>
        <authorList>
            <person name="Cui H.-L."/>
        </authorList>
    </citation>
    <scope>NUCLEOTIDE SEQUENCE</scope>
    <source>
        <strain evidence="9">ZS-35-S2</strain>
    </source>
</reference>
<evidence type="ECO:0000256" key="6">
    <source>
        <dbReference type="ARBA" id="ARBA00023136"/>
    </source>
</evidence>
<name>A0A9E7U9B5_9EURY</name>
<keyword evidence="4 7" id="KW-0812">Transmembrane</keyword>
<organism evidence="9 10">
    <name type="scientific">Salinirubellus salinus</name>
    <dbReference type="NCBI Taxonomy" id="1364945"/>
    <lineage>
        <taxon>Archaea</taxon>
        <taxon>Methanobacteriati</taxon>
        <taxon>Methanobacteriota</taxon>
        <taxon>Stenosarchaea group</taxon>
        <taxon>Halobacteria</taxon>
        <taxon>Halobacteriales</taxon>
        <taxon>Natronomonadaceae</taxon>
        <taxon>Salinirubellus</taxon>
    </lineage>
</organism>
<feature type="transmembrane region" description="Helical" evidence="7">
    <location>
        <begin position="27"/>
        <end position="45"/>
    </location>
</feature>
<feature type="transmembrane region" description="Helical" evidence="7">
    <location>
        <begin position="257"/>
        <end position="275"/>
    </location>
</feature>
<feature type="transmembrane region" description="Helical" evidence="7">
    <location>
        <begin position="110"/>
        <end position="130"/>
    </location>
</feature>
<dbReference type="KEGG" id="ssai:N0B31_05660"/>
<proteinExistence type="inferred from homology"/>
<dbReference type="InterPro" id="IPR035906">
    <property type="entry name" value="MetI-like_sf"/>
</dbReference>
<evidence type="ECO:0000256" key="7">
    <source>
        <dbReference type="RuleBase" id="RU363032"/>
    </source>
</evidence>
<evidence type="ECO:0000259" key="8">
    <source>
        <dbReference type="PROSITE" id="PS50928"/>
    </source>
</evidence>
<evidence type="ECO:0000256" key="5">
    <source>
        <dbReference type="ARBA" id="ARBA00022989"/>
    </source>
</evidence>
<feature type="transmembrane region" description="Helical" evidence="7">
    <location>
        <begin position="72"/>
        <end position="90"/>
    </location>
</feature>
<keyword evidence="3" id="KW-1003">Cell membrane</keyword>
<keyword evidence="5 7" id="KW-1133">Transmembrane helix</keyword>
<feature type="transmembrane region" description="Helical" evidence="7">
    <location>
        <begin position="195"/>
        <end position="220"/>
    </location>
</feature>
<dbReference type="InterPro" id="IPR050366">
    <property type="entry name" value="BP-dependent_transpt_permease"/>
</dbReference>
<dbReference type="EMBL" id="CP104003">
    <property type="protein sequence ID" value="UWM55771.1"/>
    <property type="molecule type" value="Genomic_DNA"/>
</dbReference>
<dbReference type="Gene3D" id="1.10.3720.10">
    <property type="entry name" value="MetI-like"/>
    <property type="match status" value="1"/>
</dbReference>
<dbReference type="PROSITE" id="PS50928">
    <property type="entry name" value="ABC_TM1"/>
    <property type="match status" value="1"/>
</dbReference>
<comment type="subcellular location">
    <subcellularLocation>
        <location evidence="1 7">Cell membrane</location>
        <topology evidence="1 7">Multi-pass membrane protein</topology>
    </subcellularLocation>
</comment>
<dbReference type="PANTHER" id="PTHR43386:SF1">
    <property type="entry name" value="D,D-DIPEPTIDE TRANSPORT SYSTEM PERMEASE PROTEIN DDPC-RELATED"/>
    <property type="match status" value="1"/>
</dbReference>
<feature type="domain" description="ABC transmembrane type-1" evidence="8">
    <location>
        <begin position="193"/>
        <end position="383"/>
    </location>
</feature>
<dbReference type="InterPro" id="IPR025966">
    <property type="entry name" value="OppC_N"/>
</dbReference>
<keyword evidence="10" id="KW-1185">Reference proteome</keyword>
<protein>
    <submittedName>
        <fullName evidence="9">ABC transporter permease</fullName>
    </submittedName>
</protein>
<keyword evidence="6 7" id="KW-0472">Membrane</keyword>
<evidence type="ECO:0000256" key="3">
    <source>
        <dbReference type="ARBA" id="ARBA00022475"/>
    </source>
</evidence>
<dbReference type="PANTHER" id="PTHR43386">
    <property type="entry name" value="OLIGOPEPTIDE TRANSPORT SYSTEM PERMEASE PROTEIN APPC"/>
    <property type="match status" value="1"/>
</dbReference>
<evidence type="ECO:0000313" key="9">
    <source>
        <dbReference type="EMBL" id="UWM55771.1"/>
    </source>
</evidence>
<dbReference type="Pfam" id="PF12911">
    <property type="entry name" value="OppC_N"/>
    <property type="match status" value="1"/>
</dbReference>
<keyword evidence="2 7" id="KW-0813">Transport</keyword>
<evidence type="ECO:0000256" key="4">
    <source>
        <dbReference type="ARBA" id="ARBA00022692"/>
    </source>
</evidence>
<dbReference type="GO" id="GO:0005886">
    <property type="term" value="C:plasma membrane"/>
    <property type="evidence" value="ECO:0007669"/>
    <property type="project" value="UniProtKB-SubCell"/>
</dbReference>